<dbReference type="CDD" id="cd16018">
    <property type="entry name" value="Enpp"/>
    <property type="match status" value="1"/>
</dbReference>
<dbReference type="GO" id="GO:0016787">
    <property type="term" value="F:hydrolase activity"/>
    <property type="evidence" value="ECO:0007669"/>
    <property type="project" value="UniProtKB-ARBA"/>
</dbReference>
<keyword evidence="1" id="KW-0496">Mitochondrion</keyword>
<dbReference type="PANTHER" id="PTHR10151:SF120">
    <property type="entry name" value="BIS(5'-ADENOSYL)-TRIPHOSPHATASE"/>
    <property type="match status" value="1"/>
</dbReference>
<organism evidence="1 2">
    <name type="scientific">Plasmodiophora brassicae</name>
    <name type="common">Clubroot disease agent</name>
    <dbReference type="NCBI Taxonomy" id="37360"/>
    <lineage>
        <taxon>Eukaryota</taxon>
        <taxon>Sar</taxon>
        <taxon>Rhizaria</taxon>
        <taxon>Endomyxa</taxon>
        <taxon>Phytomyxea</taxon>
        <taxon>Plasmodiophorida</taxon>
        <taxon>Plasmodiophoridae</taxon>
        <taxon>Plasmodiophora</taxon>
    </lineage>
</organism>
<sequence>MGDDDRRAAVDDAAPLLDGVSSRAAPELVVVVLVTLVPGRRGSPPHCLVVVSLDGFRYDYLKHLPPDSALQRLAAEGVHVNRLRPVFPSKTFPNHYTLVTGVFPETHGIVGNHFFDPTDSTWFTMGSTETNVFFWPGSSAVIKGVSPTVTFPYNESVTFEERIDRAREWVGQGVQRPPLIMVYLSEPDASGHEYGPDSEQTISAIHRADSMISRLIDGLDRTNVDLLIVSDHGMVNIGDSPDKIIDLDKFLHVPIPNRLRVAACTPELQIYPDADLIPEIVQNLSAAVKQYPNIKVYRKEEIPRRFQYRDNARIAPFVVVADVGYKIVGKSFGCPDDGLRGGHGFDNDDPRMGGILIGVGPSFEERKQVPILNNTEVYETMCRILEIVPAPNNGTRSGIDSLLKHT</sequence>
<dbReference type="Gene3D" id="3.40.720.10">
    <property type="entry name" value="Alkaline Phosphatase, subunit A"/>
    <property type="match status" value="1"/>
</dbReference>
<evidence type="ECO:0000313" key="1">
    <source>
        <dbReference type="EMBL" id="SPQ96271.1"/>
    </source>
</evidence>
<protein>
    <submittedName>
        <fullName evidence="1">Uncharacterized protein</fullName>
    </submittedName>
</protein>
<dbReference type="SUPFAM" id="SSF53649">
    <property type="entry name" value="Alkaline phosphatase-like"/>
    <property type="match status" value="1"/>
</dbReference>
<evidence type="ECO:0000313" key="2">
    <source>
        <dbReference type="Proteomes" id="UP000290189"/>
    </source>
</evidence>
<dbReference type="InterPro" id="IPR002591">
    <property type="entry name" value="Phosphodiest/P_Trfase"/>
</dbReference>
<reference evidence="1 2" key="1">
    <citation type="submission" date="2018-03" db="EMBL/GenBank/DDBJ databases">
        <authorList>
            <person name="Fogelqvist J."/>
        </authorList>
    </citation>
    <scope>NUCLEOTIDE SEQUENCE [LARGE SCALE GENOMIC DNA]</scope>
</reference>
<proteinExistence type="predicted"/>
<dbReference type="Pfam" id="PF01663">
    <property type="entry name" value="Phosphodiest"/>
    <property type="match status" value="1"/>
</dbReference>
<dbReference type="EMBL" id="OVEO01000005">
    <property type="protein sequence ID" value="SPQ96271.1"/>
    <property type="molecule type" value="Genomic_DNA"/>
</dbReference>
<dbReference type="InterPro" id="IPR017850">
    <property type="entry name" value="Alkaline_phosphatase_core_sf"/>
</dbReference>
<dbReference type="PANTHER" id="PTHR10151">
    <property type="entry name" value="ECTONUCLEOTIDE PYROPHOSPHATASE/PHOSPHODIESTERASE"/>
    <property type="match status" value="1"/>
</dbReference>
<name>A0A3P3Y7Y5_PLABS</name>
<dbReference type="AlphaFoldDB" id="A0A3P3Y7Y5"/>
<dbReference type="Proteomes" id="UP000290189">
    <property type="component" value="Unassembled WGS sequence"/>
</dbReference>
<gene>
    <name evidence="1" type="ORF">PLBR_LOCUS3486</name>
</gene>
<geneLocation type="mitochondrion" evidence="1"/>
<accession>A0A3P3Y7Y5</accession>